<proteinExistence type="predicted"/>
<protein>
    <recommendedName>
        <fullName evidence="3">Molecular chaperone DnaJ</fullName>
    </recommendedName>
</protein>
<name>A0ABU8YV06_9CYAN</name>
<sequence length="50" mass="5628">MANEKPPNQPKSKEEMERVCQKCNGTGKITYEGAKREVDCPTCRGKGWTL</sequence>
<dbReference type="SUPFAM" id="SSF57938">
    <property type="entry name" value="DnaJ/Hsp40 cysteine-rich domain"/>
    <property type="match status" value="1"/>
</dbReference>
<dbReference type="Proteomes" id="UP001384579">
    <property type="component" value="Unassembled WGS sequence"/>
</dbReference>
<accession>A0ABU8YV06</accession>
<dbReference type="InterPro" id="IPR031538">
    <property type="entry name" value="Anti-TRAP"/>
</dbReference>
<evidence type="ECO:0000313" key="1">
    <source>
        <dbReference type="EMBL" id="MEK0188246.1"/>
    </source>
</evidence>
<evidence type="ECO:0000313" key="2">
    <source>
        <dbReference type="Proteomes" id="UP001384579"/>
    </source>
</evidence>
<dbReference type="Pfam" id="PF15777">
    <property type="entry name" value="Anti-TRAP"/>
    <property type="match status" value="1"/>
</dbReference>
<keyword evidence="2" id="KW-1185">Reference proteome</keyword>
<dbReference type="InterPro" id="IPR036410">
    <property type="entry name" value="HSP_DnaJ_Cys-rich_dom_sf"/>
</dbReference>
<dbReference type="RefSeq" id="WP_340521618.1">
    <property type="nucleotide sequence ID" value="NZ_JBBLXS010000555.1"/>
</dbReference>
<comment type="caution">
    <text evidence="1">The sequence shown here is derived from an EMBL/GenBank/DDBJ whole genome shotgun (WGS) entry which is preliminary data.</text>
</comment>
<reference evidence="1 2" key="1">
    <citation type="journal article" date="2020" name="Harmful Algae">
        <title>Molecular and morphological characterization of a novel dihydroanatoxin-a producing Microcoleus species (cyanobacteria) from the Russian River, California, USA.</title>
        <authorList>
            <person name="Conklin K.Y."/>
            <person name="Stancheva R."/>
            <person name="Otten T.G."/>
            <person name="Fadness R."/>
            <person name="Boyer G.L."/>
            <person name="Read B."/>
            <person name="Zhang X."/>
            <person name="Sheath R.G."/>
        </authorList>
    </citation>
    <scope>NUCLEOTIDE SEQUENCE [LARGE SCALE GENOMIC DNA]</scope>
    <source>
        <strain evidence="1 2">PTRS2</strain>
    </source>
</reference>
<organism evidence="1 2">
    <name type="scientific">Microcoleus anatoxicus PTRS2</name>
    <dbReference type="NCBI Taxonomy" id="2705321"/>
    <lineage>
        <taxon>Bacteria</taxon>
        <taxon>Bacillati</taxon>
        <taxon>Cyanobacteriota</taxon>
        <taxon>Cyanophyceae</taxon>
        <taxon>Oscillatoriophycideae</taxon>
        <taxon>Oscillatoriales</taxon>
        <taxon>Microcoleaceae</taxon>
        <taxon>Microcoleus</taxon>
        <taxon>Microcoleus anatoxicus</taxon>
    </lineage>
</organism>
<evidence type="ECO:0008006" key="3">
    <source>
        <dbReference type="Google" id="ProtNLM"/>
    </source>
</evidence>
<gene>
    <name evidence="1" type="ORF">WMG39_25890</name>
</gene>
<dbReference type="EMBL" id="JBBLXS010000555">
    <property type="protein sequence ID" value="MEK0188246.1"/>
    <property type="molecule type" value="Genomic_DNA"/>
</dbReference>
<dbReference type="Gene3D" id="6.20.20.10">
    <property type="match status" value="1"/>
</dbReference>